<comment type="caution">
    <text evidence="1">The sequence shown here is derived from an EMBL/GenBank/DDBJ whole genome shotgun (WGS) entry which is preliminary data.</text>
</comment>
<accession>A0ACC3T2M9</accession>
<keyword evidence="2" id="KW-1185">Reference proteome</keyword>
<evidence type="ECO:0000313" key="1">
    <source>
        <dbReference type="EMBL" id="KAK9237945.1"/>
    </source>
</evidence>
<name>A0ACC3T2M9_LIPKO</name>
<reference evidence="2" key="1">
    <citation type="journal article" date="2024" name="Front. Bioeng. Biotechnol.">
        <title>Genome-scale model development and genomic sequencing of the oleaginous clade Lipomyces.</title>
        <authorList>
            <person name="Czajka J.J."/>
            <person name="Han Y."/>
            <person name="Kim J."/>
            <person name="Mondo S.J."/>
            <person name="Hofstad B.A."/>
            <person name="Robles A."/>
            <person name="Haridas S."/>
            <person name="Riley R."/>
            <person name="LaButti K."/>
            <person name="Pangilinan J."/>
            <person name="Andreopoulos W."/>
            <person name="Lipzen A."/>
            <person name="Yan J."/>
            <person name="Wang M."/>
            <person name="Ng V."/>
            <person name="Grigoriev I.V."/>
            <person name="Spatafora J.W."/>
            <person name="Magnuson J.K."/>
            <person name="Baker S.E."/>
            <person name="Pomraning K.R."/>
        </authorList>
    </citation>
    <scope>NUCLEOTIDE SEQUENCE [LARGE SCALE GENOMIC DNA]</scope>
    <source>
        <strain evidence="2">CBS 7786</strain>
    </source>
</reference>
<sequence length="509" mass="58628">MDRRGSYISSQLTVINDKLQLLYDEIGISEDERNTRERNLYSAVSHALEHQVEEVTAEKENLFKSCQDLREQLLTMMAALQDVQDISLSCQAGGDLEIKPPLMTAFETLSNKHQELKGLYSQRYQKAHELFDSLRMLSTAIEGPDIDSNSFLSLSPDTLSLTDTNLAALEAEVARLSEEYKHRVRIVQEDANQIVTLWAQLGTSQHNIDRNILAYYKDRPEMLGLTNAHLEKLSAKKNSLQDEKESRLSRLSATKAAVQYLWAKLSEDEAAIKAFDRANRGIALHVIEAYEQENARLNEKKRDHMQIFIEDARHTLHRLWDNLYFSEDEMLEFTPAWTDIFTDASLAAHESEIARLEQLLQERKPTLALIGAYRELQQDIVELEQSQQDASRLMSRGPGRRDPSRLLREEQMRKRIAKRKPKLINDLMTALRKWEKENGRPFMVNGERFLDILHEEEAAAKVRIIILLYTEWLTILIKLNLVIEIAKNSCTPNSGFRISLGVYCKANCR</sequence>
<dbReference type="EMBL" id="MU971362">
    <property type="protein sequence ID" value="KAK9237945.1"/>
    <property type="molecule type" value="Genomic_DNA"/>
</dbReference>
<protein>
    <submittedName>
        <fullName evidence="1">Microtubule associated protein-domain-containing protein</fullName>
    </submittedName>
</protein>
<proteinExistence type="predicted"/>
<organism evidence="1 2">
    <name type="scientific">Lipomyces kononenkoae</name>
    <name type="common">Yeast</name>
    <dbReference type="NCBI Taxonomy" id="34357"/>
    <lineage>
        <taxon>Eukaryota</taxon>
        <taxon>Fungi</taxon>
        <taxon>Dikarya</taxon>
        <taxon>Ascomycota</taxon>
        <taxon>Saccharomycotina</taxon>
        <taxon>Lipomycetes</taxon>
        <taxon>Lipomycetales</taxon>
        <taxon>Lipomycetaceae</taxon>
        <taxon>Lipomyces</taxon>
    </lineage>
</organism>
<evidence type="ECO:0000313" key="2">
    <source>
        <dbReference type="Proteomes" id="UP001433508"/>
    </source>
</evidence>
<dbReference type="Proteomes" id="UP001433508">
    <property type="component" value="Unassembled WGS sequence"/>
</dbReference>
<gene>
    <name evidence="1" type="ORF">V1525DRAFT_342771</name>
</gene>